<reference evidence="2 3" key="1">
    <citation type="submission" date="2019-01" db="EMBL/GenBank/DDBJ databases">
        <title>Egibacter rhizosphaerae EGI 80759T.</title>
        <authorList>
            <person name="Chen D.-D."/>
            <person name="Tian Y."/>
            <person name="Jiao J.-Y."/>
            <person name="Zhang X.-T."/>
            <person name="Zhang Y.-G."/>
            <person name="Zhang Y."/>
            <person name="Xiao M."/>
            <person name="Shu W.-S."/>
            <person name="Li W.-J."/>
        </authorList>
    </citation>
    <scope>NUCLEOTIDE SEQUENCE [LARGE SCALE GENOMIC DNA]</scope>
    <source>
        <strain evidence="2 3">EGI 80759</strain>
    </source>
</reference>
<dbReference type="AlphaFoldDB" id="A0A411YDR0"/>
<evidence type="ECO:0000313" key="3">
    <source>
        <dbReference type="Proteomes" id="UP000291469"/>
    </source>
</evidence>
<evidence type="ECO:0000313" key="2">
    <source>
        <dbReference type="EMBL" id="QBI19338.1"/>
    </source>
</evidence>
<proteinExistence type="predicted"/>
<sequence>MPRRGRGPDPSQTGRPSAQRTDRNQADAPAQAPDVPAGSTTWGERQQLEQQQQQMPAPDERQRFQQVLQRAQQADASPVMMNRPSDRPGEDVREGLGTGGQGLEGMQQMRPGQREGLVEIARRLPLWEQHAARPGTSNVFKQFVRIMRSRMPADVDMSELLGGEGGGASR</sequence>
<dbReference type="KEGG" id="erz:ER308_07125"/>
<feature type="compositionally biased region" description="Polar residues" evidence="1">
    <location>
        <begin position="10"/>
        <end position="19"/>
    </location>
</feature>
<organism evidence="2 3">
    <name type="scientific">Egibacter rhizosphaerae</name>
    <dbReference type="NCBI Taxonomy" id="1670831"/>
    <lineage>
        <taxon>Bacteria</taxon>
        <taxon>Bacillati</taxon>
        <taxon>Actinomycetota</taxon>
        <taxon>Nitriliruptoria</taxon>
        <taxon>Egibacterales</taxon>
        <taxon>Egibacteraceae</taxon>
        <taxon>Egibacter</taxon>
    </lineage>
</organism>
<accession>A0A411YDR0</accession>
<dbReference type="RefSeq" id="WP_131154335.1">
    <property type="nucleotide sequence ID" value="NZ_CP036402.1"/>
</dbReference>
<feature type="region of interest" description="Disordered" evidence="1">
    <location>
        <begin position="1"/>
        <end position="111"/>
    </location>
</feature>
<feature type="compositionally biased region" description="Low complexity" evidence="1">
    <location>
        <begin position="26"/>
        <end position="37"/>
    </location>
</feature>
<evidence type="ECO:0000256" key="1">
    <source>
        <dbReference type="SAM" id="MobiDB-lite"/>
    </source>
</evidence>
<protein>
    <submittedName>
        <fullName evidence="2">Uncharacterized protein</fullName>
    </submittedName>
</protein>
<gene>
    <name evidence="2" type="ORF">ER308_07125</name>
</gene>
<dbReference type="EMBL" id="CP036402">
    <property type="protein sequence ID" value="QBI19338.1"/>
    <property type="molecule type" value="Genomic_DNA"/>
</dbReference>
<keyword evidence="3" id="KW-1185">Reference proteome</keyword>
<dbReference type="Proteomes" id="UP000291469">
    <property type="component" value="Chromosome"/>
</dbReference>
<feature type="compositionally biased region" description="Low complexity" evidence="1">
    <location>
        <begin position="64"/>
        <end position="76"/>
    </location>
</feature>
<name>A0A411YDR0_9ACTN</name>
<feature type="compositionally biased region" description="Basic and acidic residues" evidence="1">
    <location>
        <begin position="84"/>
        <end position="94"/>
    </location>
</feature>